<evidence type="ECO:0000256" key="1">
    <source>
        <dbReference type="SAM" id="Phobius"/>
    </source>
</evidence>
<gene>
    <name evidence="2" type="ORF">BLNAU_9409</name>
</gene>
<comment type="caution">
    <text evidence="2">The sequence shown here is derived from an EMBL/GenBank/DDBJ whole genome shotgun (WGS) entry which is preliminary data.</text>
</comment>
<organism evidence="2 3">
    <name type="scientific">Blattamonas nauphoetae</name>
    <dbReference type="NCBI Taxonomy" id="2049346"/>
    <lineage>
        <taxon>Eukaryota</taxon>
        <taxon>Metamonada</taxon>
        <taxon>Preaxostyla</taxon>
        <taxon>Oxymonadida</taxon>
        <taxon>Blattamonas</taxon>
    </lineage>
</organism>
<protein>
    <submittedName>
        <fullName evidence="2">Uncharacterized protein</fullName>
    </submittedName>
</protein>
<keyword evidence="1" id="KW-0472">Membrane</keyword>
<name>A0ABQ9XVQ2_9EUKA</name>
<dbReference type="InterPro" id="IPR011050">
    <property type="entry name" value="Pectin_lyase_fold/virulence"/>
</dbReference>
<accession>A0ABQ9XVQ2</accession>
<keyword evidence="3" id="KW-1185">Reference proteome</keyword>
<proteinExistence type="predicted"/>
<keyword evidence="1" id="KW-1133">Transmembrane helix</keyword>
<reference evidence="2 3" key="1">
    <citation type="journal article" date="2022" name="bioRxiv">
        <title>Genomics of Preaxostyla Flagellates Illuminates Evolutionary Transitions and the Path Towards Mitochondrial Loss.</title>
        <authorList>
            <person name="Novak L.V.F."/>
            <person name="Treitli S.C."/>
            <person name="Pyrih J."/>
            <person name="Halakuc P."/>
            <person name="Pipaliya S.V."/>
            <person name="Vacek V."/>
            <person name="Brzon O."/>
            <person name="Soukal P."/>
            <person name="Eme L."/>
            <person name="Dacks J.B."/>
            <person name="Karnkowska A."/>
            <person name="Elias M."/>
            <person name="Hampl V."/>
        </authorList>
    </citation>
    <scope>NUCLEOTIDE SEQUENCE [LARGE SCALE GENOMIC DNA]</scope>
    <source>
        <strain evidence="2">NAU3</strain>
        <tissue evidence="2">Gut</tissue>
    </source>
</reference>
<keyword evidence="1" id="KW-0812">Transmembrane</keyword>
<dbReference type="Proteomes" id="UP001281761">
    <property type="component" value="Unassembled WGS sequence"/>
</dbReference>
<evidence type="ECO:0000313" key="3">
    <source>
        <dbReference type="Proteomes" id="UP001281761"/>
    </source>
</evidence>
<feature type="transmembrane region" description="Helical" evidence="1">
    <location>
        <begin position="1035"/>
        <end position="1057"/>
    </location>
</feature>
<evidence type="ECO:0000313" key="2">
    <source>
        <dbReference type="EMBL" id="KAK2955553.1"/>
    </source>
</evidence>
<dbReference type="EMBL" id="JARBJD010000065">
    <property type="protein sequence ID" value="KAK2955553.1"/>
    <property type="molecule type" value="Genomic_DNA"/>
</dbReference>
<dbReference type="SUPFAM" id="SSF51126">
    <property type="entry name" value="Pectin lyase-like"/>
    <property type="match status" value="1"/>
</dbReference>
<sequence length="1141" mass="123919">MWGSNNHLSGSVLRNVNGGGTFLCSNSTFDWCHTTSSERPSLSSNSSPIIVNPLSNQNGLTNDPYTEQTYDGVDRLNLTQATVTITACHFTNMKYTAFSSAEYAGGSALFFTYPAKAISLISCTFSKCSVTSSASVYGGSVYLYGMNPTTCTVEACSFNDWYPSNDGNTFQFGGGFGAYSISGSIVITNSNFTLSGETENSMSNGGFVASYASTYANQSATIENCRFVGDARTTGNVLYFRTNQNRKAYLTVTDSQVSNTNSQVAIEYGVFNTSSGFTRTDFSNTSFMYTGPSFKLHPHLIVDCKLDQCSLFAWNGPIMFLFSGTSFTGEPVTSRSLIHLYEISHVVIHKCDFTDFSPVPYERLIYSRNLPSLVVDTCSFTRCSGGKTIVDVTDTYSFFYFCTFTNVSGTDANVMTSNRNFANFFEFCRFDLETSELVDIVVSSADLDCLNDTAVIGCTSNRQMTFGTSWFSPQELTTVTIISGEVSKNEMRVGAWPTEPEEDSGQQIPTFSSLSDALTALPNPPKDTVITFSDGSFTETGVLEVSQLVEIVGAGSNVSDIHSTQLTANLLVSKSAGQLTLRSIRLAPFSTSSALASTEDGGSLSLLNVVVEDLSAITACLFQFAAGSSEIRHSFFKNIESAESLVCVSGTSSLAITNTLFLSITRTSPEPTPVESTQCASCIEGKTSGIVKLLYSRFGACTSNGRAGAIDLEKSDENSAVEMGSCYFDQNSAGEDVANASRGDDVVLMQFDDSNTRLDLPTIYSFPSPQSFLIDSQHAIVPPPSLLLVSSAGVDDPLTWSYSYGRISTSLFLKHTLQHHSTKRTLLIYLTHIPQGAISISKAPLTISTCTFSDNSPSNLEWPSLRRNIKCTHGTVKMNTMNGGDGQSSHHLWIWTDECTVKMDNETQHSTLFVPTLIANESTSTLDKKLTEYSVKIVGTMMIPCGLKLEVFENNAHSTSNEVQPLFFDISSLQPSKWTETELSFILPQSSLPDLSKKSELRCRLVYADNQTTDSFSLTHSSKGNKTQAGVVTSIVVPIVVVIIVAVLLIIVIAVLCRRRKTKERAVEKDNQELDVADAGDVLKDGDAQDNTIKPIIETIHSTLDFTTRSKRVSSSSNIDILAGCHTHSLPSIMNTSRGLF</sequence>